<dbReference type="InterPro" id="IPR003033">
    <property type="entry name" value="SCP2_sterol-bd_dom"/>
</dbReference>
<evidence type="ECO:0000256" key="5">
    <source>
        <dbReference type="ARBA" id="ARBA00023002"/>
    </source>
</evidence>
<keyword evidence="6" id="KW-0496">Mitochondrion</keyword>
<dbReference type="Pfam" id="PF00106">
    <property type="entry name" value="adh_short"/>
    <property type="match status" value="1"/>
</dbReference>
<accession>A0A7M4FE97</accession>
<dbReference type="OMA" id="WWSSVAN"/>
<evidence type="ECO:0000256" key="6">
    <source>
        <dbReference type="ARBA" id="ARBA00023128"/>
    </source>
</evidence>
<sequence length="480" mass="51390">MLPNTGKLAGCTLFITGASRGIGKAIALKAAKDGANVVIAAKTSEPHPKLAGTIYTAAEEIEAAGGKALPCVVNVREEQQIADAVEKAVQKFGGIDILVNNASAISLTGTLETTAKKLDLMMSANTRGTYLTSKLCLPFLKKSKIAHILNISPPLNLNPIWFKNHCAYTISKYGMSMCVLGMAEEFRGEVAVNALWPKTAIHTAAMDMLGGPGVEKQCRKTDIVADAAYCILTKPKSFTGNFVIDETLLKKEGIKNFDVYAVAPGHPVIPDYFLDEDLDTQAMKMEAQAASDHHGVWDCNLWRQLGCRQQPTVGEKDCRGGQPGNRGSRGLRLGGASSGFREEKKADGAKHTGPEGSQISLETSTTKPLGSVAETFKIIEGIINEDVVKSTQGVFLFELSGEEGGTWYIDLKNKGGNTGSGEPPVKADVIMSMSSNDFVRMFTGKLKPTMAFMSGKLKIKGNMSLALRLEKLVSQLGSKL</sequence>
<dbReference type="InterPro" id="IPR036291">
    <property type="entry name" value="NAD(P)-bd_dom_sf"/>
</dbReference>
<dbReference type="NCBIfam" id="NF006133">
    <property type="entry name" value="PRK08278.1"/>
    <property type="match status" value="1"/>
</dbReference>
<feature type="domain" description="SCP2" evidence="10">
    <location>
        <begin position="385"/>
        <end position="473"/>
    </location>
</feature>
<keyword evidence="4" id="KW-0521">NADP</keyword>
<dbReference type="InterPro" id="IPR002347">
    <property type="entry name" value="SDR_fam"/>
</dbReference>
<dbReference type="AlphaFoldDB" id="A0A7M4FE97"/>
<evidence type="ECO:0000313" key="12">
    <source>
        <dbReference type="Proteomes" id="UP000594220"/>
    </source>
</evidence>
<comment type="subcellular location">
    <subcellularLocation>
        <location evidence="1">Mitochondrion</location>
    </subcellularLocation>
    <subcellularLocation>
        <location evidence="2">Peroxisome</location>
    </subcellularLocation>
</comment>
<keyword evidence="7" id="KW-0576">Peroxisome</keyword>
<dbReference type="SUPFAM" id="SSF55718">
    <property type="entry name" value="SCP-like"/>
    <property type="match status" value="1"/>
</dbReference>
<evidence type="ECO:0000259" key="10">
    <source>
        <dbReference type="Pfam" id="PF02036"/>
    </source>
</evidence>
<organism evidence="11 12">
    <name type="scientific">Crocodylus porosus</name>
    <name type="common">Saltwater crocodile</name>
    <name type="synonym">Estuarine crocodile</name>
    <dbReference type="NCBI Taxonomy" id="8502"/>
    <lineage>
        <taxon>Eukaryota</taxon>
        <taxon>Metazoa</taxon>
        <taxon>Chordata</taxon>
        <taxon>Craniata</taxon>
        <taxon>Vertebrata</taxon>
        <taxon>Euteleostomi</taxon>
        <taxon>Archelosauria</taxon>
        <taxon>Archosauria</taxon>
        <taxon>Crocodylia</taxon>
        <taxon>Longirostres</taxon>
        <taxon>Crocodylidae</taxon>
        <taxon>Crocodylus</taxon>
    </lineage>
</organism>
<dbReference type="InterPro" id="IPR051935">
    <property type="entry name" value="HSDL2"/>
</dbReference>
<dbReference type="GO" id="GO:0016491">
    <property type="term" value="F:oxidoreductase activity"/>
    <property type="evidence" value="ECO:0007669"/>
    <property type="project" value="UniProtKB-KW"/>
</dbReference>
<comment type="similarity">
    <text evidence="3">Belongs to the short-chain dehydrogenases/reductases (SDR) family.</text>
</comment>
<dbReference type="PANTHER" id="PTHR42808:SF3">
    <property type="entry name" value="HYDROXYSTEROID DEHYDROGENASE-LIKE PROTEIN 2"/>
    <property type="match status" value="1"/>
</dbReference>
<dbReference type="GO" id="GO:0042632">
    <property type="term" value="P:cholesterol homeostasis"/>
    <property type="evidence" value="ECO:0007669"/>
    <property type="project" value="Ensembl"/>
</dbReference>
<evidence type="ECO:0000313" key="11">
    <source>
        <dbReference type="Ensembl" id="ENSCPRP00005021625.1"/>
    </source>
</evidence>
<feature type="compositionally biased region" description="Basic and acidic residues" evidence="9">
    <location>
        <begin position="340"/>
        <end position="353"/>
    </location>
</feature>
<dbReference type="PRINTS" id="PR00081">
    <property type="entry name" value="GDHRDH"/>
</dbReference>
<evidence type="ECO:0000256" key="7">
    <source>
        <dbReference type="ARBA" id="ARBA00023140"/>
    </source>
</evidence>
<dbReference type="FunFam" id="3.40.50.720:FF:000301">
    <property type="entry name" value="Hydroxysteroid dehydrogenase like 2"/>
    <property type="match status" value="1"/>
</dbReference>
<evidence type="ECO:0000256" key="4">
    <source>
        <dbReference type="ARBA" id="ARBA00022857"/>
    </source>
</evidence>
<reference evidence="11" key="1">
    <citation type="submission" date="2025-08" db="UniProtKB">
        <authorList>
            <consortium name="Ensembl"/>
        </authorList>
    </citation>
    <scope>IDENTIFICATION</scope>
</reference>
<evidence type="ECO:0000256" key="2">
    <source>
        <dbReference type="ARBA" id="ARBA00004275"/>
    </source>
</evidence>
<name>A0A7M4FE97_CROPO</name>
<dbReference type="Proteomes" id="UP000594220">
    <property type="component" value="Unplaced"/>
</dbReference>
<dbReference type="GO" id="GO:0005777">
    <property type="term" value="C:peroxisome"/>
    <property type="evidence" value="ECO:0007669"/>
    <property type="project" value="UniProtKB-SubCell"/>
</dbReference>
<dbReference type="GO" id="GO:0005739">
    <property type="term" value="C:mitochondrion"/>
    <property type="evidence" value="ECO:0007669"/>
    <property type="project" value="UniProtKB-SubCell"/>
</dbReference>
<dbReference type="SUPFAM" id="SSF51735">
    <property type="entry name" value="NAD(P)-binding Rossmann-fold domains"/>
    <property type="match status" value="1"/>
</dbReference>
<reference evidence="11" key="2">
    <citation type="submission" date="2025-09" db="UniProtKB">
        <authorList>
            <consortium name="Ensembl"/>
        </authorList>
    </citation>
    <scope>IDENTIFICATION</scope>
</reference>
<proteinExistence type="inferred from homology"/>
<gene>
    <name evidence="11" type="primary">HSDL2</name>
</gene>
<dbReference type="CDD" id="cd09762">
    <property type="entry name" value="HSDL2_SDR_c"/>
    <property type="match status" value="1"/>
</dbReference>
<evidence type="ECO:0000256" key="1">
    <source>
        <dbReference type="ARBA" id="ARBA00004173"/>
    </source>
</evidence>
<dbReference type="Ensembl" id="ENSCPRT00005025263.1">
    <property type="protein sequence ID" value="ENSCPRP00005021625.1"/>
    <property type="gene ID" value="ENSCPRG00005015044.1"/>
</dbReference>
<keyword evidence="12" id="KW-1185">Reference proteome</keyword>
<feature type="region of interest" description="Disordered" evidence="9">
    <location>
        <begin position="312"/>
        <end position="365"/>
    </location>
</feature>
<keyword evidence="5" id="KW-0560">Oxidoreductase</keyword>
<dbReference type="Pfam" id="PF02036">
    <property type="entry name" value="SCP2"/>
    <property type="match status" value="1"/>
</dbReference>
<evidence type="ECO:0000256" key="9">
    <source>
        <dbReference type="SAM" id="MobiDB-lite"/>
    </source>
</evidence>
<dbReference type="InterPro" id="IPR036527">
    <property type="entry name" value="SCP2_sterol-bd_dom_sf"/>
</dbReference>
<evidence type="ECO:0000256" key="3">
    <source>
        <dbReference type="ARBA" id="ARBA00006484"/>
    </source>
</evidence>
<evidence type="ECO:0000256" key="8">
    <source>
        <dbReference type="ARBA" id="ARBA00040243"/>
    </source>
</evidence>
<feature type="compositionally biased region" description="Polar residues" evidence="9">
    <location>
        <begin position="355"/>
        <end position="365"/>
    </location>
</feature>
<dbReference type="Gene3D" id="3.40.50.720">
    <property type="entry name" value="NAD(P)-binding Rossmann-like Domain"/>
    <property type="match status" value="1"/>
</dbReference>
<dbReference type="GeneTree" id="ENSGT00940000156729"/>
<dbReference type="PANTHER" id="PTHR42808">
    <property type="entry name" value="HYDROXYSTEROID DEHYDROGENASE-LIKE PROTEIN 2"/>
    <property type="match status" value="1"/>
</dbReference>
<protein>
    <recommendedName>
        <fullName evidence="8">Hydroxysteroid dehydrogenase-like protein 2</fullName>
    </recommendedName>
</protein>
<dbReference type="Gene3D" id="3.30.1050.10">
    <property type="entry name" value="SCP2 sterol-binding domain"/>
    <property type="match status" value="1"/>
</dbReference>